<evidence type="ECO:0008006" key="3">
    <source>
        <dbReference type="Google" id="ProtNLM"/>
    </source>
</evidence>
<sequence length="171" mass="17665">MLADMPAQVGRIGALRKERAPTHLVISCGGNDVLGLVGAMQTPAATVLEAAELLAAWQAGFRRDYRAMLDLVSACGIPYAVSTIYDGVPGLSPGLRGALALFNDVILREAVLRGIPVLDLRLICAMPGDYAASSPIEPSAEGGRKIAAGIAALVSEHQFPAARTVVFAGAA</sequence>
<protein>
    <recommendedName>
        <fullName evidence="3">SGNH hydrolase-type esterase domain-containing protein</fullName>
    </recommendedName>
</protein>
<name>A0AA87XXJ5_9BURK</name>
<comment type="caution">
    <text evidence="1">The sequence shown here is derived from an EMBL/GenBank/DDBJ whole genome shotgun (WGS) entry which is preliminary data.</text>
</comment>
<evidence type="ECO:0000313" key="2">
    <source>
        <dbReference type="Proteomes" id="UP000628442"/>
    </source>
</evidence>
<dbReference type="Proteomes" id="UP000628442">
    <property type="component" value="Unassembled WGS sequence"/>
</dbReference>
<accession>A0AA87XXJ5</accession>
<evidence type="ECO:0000313" key="1">
    <source>
        <dbReference type="EMBL" id="GGY46456.1"/>
    </source>
</evidence>
<dbReference type="InterPro" id="IPR036514">
    <property type="entry name" value="SGNH_hydro_sf"/>
</dbReference>
<proteinExistence type="predicted"/>
<reference evidence="1" key="1">
    <citation type="journal article" date="2014" name="Int. J. Syst. Evol. Microbiol.">
        <title>Complete genome sequence of Corynebacterium casei LMG S-19264T (=DSM 44701T), isolated from a smear-ripened cheese.</title>
        <authorList>
            <consortium name="US DOE Joint Genome Institute (JGI-PGF)"/>
            <person name="Walter F."/>
            <person name="Albersmeier A."/>
            <person name="Kalinowski J."/>
            <person name="Ruckert C."/>
        </authorList>
    </citation>
    <scope>NUCLEOTIDE SEQUENCE</scope>
    <source>
        <strain evidence="1">KCTC 12343</strain>
    </source>
</reference>
<dbReference type="SUPFAM" id="SSF52266">
    <property type="entry name" value="SGNH hydrolase"/>
    <property type="match status" value="1"/>
</dbReference>
<reference evidence="1" key="2">
    <citation type="submission" date="2022-12" db="EMBL/GenBank/DDBJ databases">
        <authorList>
            <person name="Sun Q."/>
            <person name="Kim S."/>
        </authorList>
    </citation>
    <scope>NUCLEOTIDE SEQUENCE</scope>
    <source>
        <strain evidence="1">KCTC 12343</strain>
    </source>
</reference>
<dbReference type="GO" id="GO:0016788">
    <property type="term" value="F:hydrolase activity, acting on ester bonds"/>
    <property type="evidence" value="ECO:0007669"/>
    <property type="project" value="UniProtKB-ARBA"/>
</dbReference>
<dbReference type="Gene3D" id="3.40.50.1110">
    <property type="entry name" value="SGNH hydrolase"/>
    <property type="match status" value="1"/>
</dbReference>
<organism evidence="1 2">
    <name type="scientific">Pseudoduganella albidiflava</name>
    <dbReference type="NCBI Taxonomy" id="321983"/>
    <lineage>
        <taxon>Bacteria</taxon>
        <taxon>Pseudomonadati</taxon>
        <taxon>Pseudomonadota</taxon>
        <taxon>Betaproteobacteria</taxon>
        <taxon>Burkholderiales</taxon>
        <taxon>Oxalobacteraceae</taxon>
        <taxon>Telluria group</taxon>
        <taxon>Pseudoduganella</taxon>
    </lineage>
</organism>
<gene>
    <name evidence="1" type="ORF">GCM10007387_30740</name>
</gene>
<dbReference type="AlphaFoldDB" id="A0AA87XXJ5"/>
<dbReference type="EMBL" id="BMWV01000006">
    <property type="protein sequence ID" value="GGY46456.1"/>
    <property type="molecule type" value="Genomic_DNA"/>
</dbReference>